<evidence type="ECO:0000256" key="1">
    <source>
        <dbReference type="SAM" id="MobiDB-lite"/>
    </source>
</evidence>
<accession>A0A9D4D1M9</accession>
<reference evidence="2" key="1">
    <citation type="journal article" date="2019" name="bioRxiv">
        <title>The Genome of the Zebra Mussel, Dreissena polymorpha: A Resource for Invasive Species Research.</title>
        <authorList>
            <person name="McCartney M.A."/>
            <person name="Auch B."/>
            <person name="Kono T."/>
            <person name="Mallez S."/>
            <person name="Zhang Y."/>
            <person name="Obille A."/>
            <person name="Becker A."/>
            <person name="Abrahante J.E."/>
            <person name="Garbe J."/>
            <person name="Badalamenti J.P."/>
            <person name="Herman A."/>
            <person name="Mangelson H."/>
            <person name="Liachko I."/>
            <person name="Sullivan S."/>
            <person name="Sone E.D."/>
            <person name="Koren S."/>
            <person name="Silverstein K.A.T."/>
            <person name="Beckman K.B."/>
            <person name="Gohl D.M."/>
        </authorList>
    </citation>
    <scope>NUCLEOTIDE SEQUENCE</scope>
    <source>
        <strain evidence="2">Duluth1</strain>
        <tissue evidence="2">Whole animal</tissue>
    </source>
</reference>
<feature type="region of interest" description="Disordered" evidence="1">
    <location>
        <begin position="129"/>
        <end position="274"/>
    </location>
</feature>
<feature type="compositionally biased region" description="Polar residues" evidence="1">
    <location>
        <begin position="129"/>
        <end position="147"/>
    </location>
</feature>
<feature type="region of interest" description="Disordered" evidence="1">
    <location>
        <begin position="288"/>
        <end position="329"/>
    </location>
</feature>
<keyword evidence="3" id="KW-1185">Reference proteome</keyword>
<comment type="caution">
    <text evidence="2">The sequence shown here is derived from an EMBL/GenBank/DDBJ whole genome shotgun (WGS) entry which is preliminary data.</text>
</comment>
<name>A0A9D4D1M9_DREPO</name>
<evidence type="ECO:0000313" key="2">
    <source>
        <dbReference type="EMBL" id="KAH3735663.1"/>
    </source>
</evidence>
<feature type="compositionally biased region" description="Low complexity" evidence="1">
    <location>
        <begin position="11"/>
        <end position="20"/>
    </location>
</feature>
<proteinExistence type="predicted"/>
<sequence>MAPREPCRQNSTSSKSSETSLYMDMQSLKSADSVDSLTSSECLNFNDTNNYMTMSSPSVSPNLSNMDFSITSTPSGSLDSLLDLRKTPTNELENDTYQINTNLHSSRSNGYMADFGNNKCVGDAKTIASSSYSSDNKQNIGASSSLKYTPGRRSVDSSDGDLTQVTQISMNSTMDGSRTPGSGNMMPGMQTRTPVSQHSASSEVSSAGNPSRQIGRRGSRADTRKEPSYRDLNAASRRSLPTDVAYHVRHVPLNDTKQGAPANQTHSPSMSSSKSFPLGFNSVLVSNSSYSSGQKGANNSSRPNVPQQSPSAYSQGDQFSSRSDSYRVAMGNGNQRTVSYRNAMHSSKSFPVLPPTTQSGPYRVAMDMNPSMAANNTCSYDDDVLNRADSYRMAVRNTNGIVSDVGNRNSALRVALHEDIPSHVNSKLEALGMEDSGLMSGRDVRRRGITDVDQVKNIKGKPAMKTSKSMPQMRTQDSKSPSAVVTRRKQEPTRQPAVTPETRPQSGRIRKVTTQDVDPIEIVQTVDTSVDSRKSAKNNPNRSSTYIQFDAIFEDGEDFTNPGDMDLSSLDYSKNLSSTSKSKIGLFNGTMKDANANNVKPTVFGTSKAGKNMEVEDNWRFSQV</sequence>
<dbReference type="EMBL" id="JAIWYP010000011">
    <property type="protein sequence ID" value="KAH3735663.1"/>
    <property type="molecule type" value="Genomic_DNA"/>
</dbReference>
<organism evidence="2 3">
    <name type="scientific">Dreissena polymorpha</name>
    <name type="common">Zebra mussel</name>
    <name type="synonym">Mytilus polymorpha</name>
    <dbReference type="NCBI Taxonomy" id="45954"/>
    <lineage>
        <taxon>Eukaryota</taxon>
        <taxon>Metazoa</taxon>
        <taxon>Spiralia</taxon>
        <taxon>Lophotrochozoa</taxon>
        <taxon>Mollusca</taxon>
        <taxon>Bivalvia</taxon>
        <taxon>Autobranchia</taxon>
        <taxon>Heteroconchia</taxon>
        <taxon>Euheterodonta</taxon>
        <taxon>Imparidentia</taxon>
        <taxon>Neoheterodontei</taxon>
        <taxon>Myida</taxon>
        <taxon>Dreissenoidea</taxon>
        <taxon>Dreissenidae</taxon>
        <taxon>Dreissena</taxon>
    </lineage>
</organism>
<protein>
    <submittedName>
        <fullName evidence="2">Uncharacterized protein</fullName>
    </submittedName>
</protein>
<feature type="compositionally biased region" description="Polar residues" evidence="1">
    <location>
        <begin position="293"/>
        <end position="323"/>
    </location>
</feature>
<feature type="compositionally biased region" description="Polar residues" evidence="1">
    <location>
        <begin position="255"/>
        <end position="266"/>
    </location>
</feature>
<feature type="compositionally biased region" description="Polar residues" evidence="1">
    <location>
        <begin position="160"/>
        <end position="182"/>
    </location>
</feature>
<evidence type="ECO:0000313" key="3">
    <source>
        <dbReference type="Proteomes" id="UP000828390"/>
    </source>
</evidence>
<dbReference type="AlphaFoldDB" id="A0A9D4D1M9"/>
<feature type="compositionally biased region" description="Polar residues" evidence="1">
    <location>
        <begin position="466"/>
        <end position="483"/>
    </location>
</feature>
<gene>
    <name evidence="2" type="ORF">DPMN_042198</name>
</gene>
<feature type="region of interest" description="Disordered" evidence="1">
    <location>
        <begin position="459"/>
        <end position="513"/>
    </location>
</feature>
<feature type="region of interest" description="Disordered" evidence="1">
    <location>
        <begin position="1"/>
        <end position="21"/>
    </location>
</feature>
<dbReference type="Proteomes" id="UP000828390">
    <property type="component" value="Unassembled WGS sequence"/>
</dbReference>
<feature type="compositionally biased region" description="Basic and acidic residues" evidence="1">
    <location>
        <begin position="219"/>
        <end position="229"/>
    </location>
</feature>
<reference evidence="2" key="2">
    <citation type="submission" date="2020-11" db="EMBL/GenBank/DDBJ databases">
        <authorList>
            <person name="McCartney M.A."/>
            <person name="Auch B."/>
            <person name="Kono T."/>
            <person name="Mallez S."/>
            <person name="Becker A."/>
            <person name="Gohl D.M."/>
            <person name="Silverstein K.A.T."/>
            <person name="Koren S."/>
            <person name="Bechman K.B."/>
            <person name="Herman A."/>
            <person name="Abrahante J.E."/>
            <person name="Garbe J."/>
        </authorList>
    </citation>
    <scope>NUCLEOTIDE SEQUENCE</scope>
    <source>
        <strain evidence="2">Duluth1</strain>
        <tissue evidence="2">Whole animal</tissue>
    </source>
</reference>
<feature type="compositionally biased region" description="Low complexity" evidence="1">
    <location>
        <begin position="196"/>
        <end position="211"/>
    </location>
</feature>